<accession>A0A9P9A0Y6</accession>
<feature type="domain" description="DUF7924" evidence="2">
    <location>
        <begin position="169"/>
        <end position="327"/>
    </location>
</feature>
<dbReference type="EMBL" id="JAGPXC010000002">
    <property type="protein sequence ID" value="KAH6656601.1"/>
    <property type="molecule type" value="Genomic_DNA"/>
</dbReference>
<evidence type="ECO:0000313" key="3">
    <source>
        <dbReference type="EMBL" id="KAH6656601.1"/>
    </source>
</evidence>
<dbReference type="AlphaFoldDB" id="A0A9P9A0Y6"/>
<feature type="region of interest" description="Disordered" evidence="1">
    <location>
        <begin position="1"/>
        <end position="23"/>
    </location>
</feature>
<keyword evidence="4" id="KW-1185">Reference proteome</keyword>
<evidence type="ECO:0000259" key="2">
    <source>
        <dbReference type="Pfam" id="PF25545"/>
    </source>
</evidence>
<dbReference type="RefSeq" id="XP_045960835.1">
    <property type="nucleotide sequence ID" value="XM_046099444.1"/>
</dbReference>
<gene>
    <name evidence="3" type="ORF">BKA67DRAFT_531862</name>
</gene>
<dbReference type="Proteomes" id="UP000758603">
    <property type="component" value="Unassembled WGS sequence"/>
</dbReference>
<sequence length="359" mass="40943">MPETRARLRARRSDIGEDTSLEERTYSPLTIERVRERPCKVDTECTTKQWKSIDLTRENLQRFNKMAGHESPSACETRTAKRAKTTSTSATFDQQLAENGVLSPRYSQTPSNYKARKKQLLQKRQSPEPTEEEFKHYETQVGGGSNEASTSQHAVARLLNWRHLEVGFKWQSDRPFSELPPDLNFNKSLPKPQPDLVEGLETQNFKPFRVRKKFGGEAVFFSDSSSIALPHLVGELKSGKGSEYEATRQAAYDGAALVNGYEKALDHLAAYEGKRPWKKTRAVITSFCLLPTSLSIYSHHSSINDEGEEEYHQTLLAAQNMATFEGWKQGRMLLRNAQQYSQERTLELRDRLRATVPKK</sequence>
<feature type="region of interest" description="Disordered" evidence="1">
    <location>
        <begin position="65"/>
        <end position="148"/>
    </location>
</feature>
<name>A0A9P9A0Y6_9PEZI</name>
<evidence type="ECO:0000256" key="1">
    <source>
        <dbReference type="SAM" id="MobiDB-lite"/>
    </source>
</evidence>
<dbReference type="OrthoDB" id="5424149at2759"/>
<reference evidence="3" key="1">
    <citation type="journal article" date="2021" name="Nat. Commun.">
        <title>Genetic determinants of endophytism in the Arabidopsis root mycobiome.</title>
        <authorList>
            <person name="Mesny F."/>
            <person name="Miyauchi S."/>
            <person name="Thiergart T."/>
            <person name="Pickel B."/>
            <person name="Atanasova L."/>
            <person name="Karlsson M."/>
            <person name="Huettel B."/>
            <person name="Barry K.W."/>
            <person name="Haridas S."/>
            <person name="Chen C."/>
            <person name="Bauer D."/>
            <person name="Andreopoulos W."/>
            <person name="Pangilinan J."/>
            <person name="LaButti K."/>
            <person name="Riley R."/>
            <person name="Lipzen A."/>
            <person name="Clum A."/>
            <person name="Drula E."/>
            <person name="Henrissat B."/>
            <person name="Kohler A."/>
            <person name="Grigoriev I.V."/>
            <person name="Martin F.M."/>
            <person name="Hacquard S."/>
        </authorList>
    </citation>
    <scope>NUCLEOTIDE SEQUENCE</scope>
    <source>
        <strain evidence="3">MPI-SDFR-AT-0073</strain>
    </source>
</reference>
<comment type="caution">
    <text evidence="3">The sequence shown here is derived from an EMBL/GenBank/DDBJ whole genome shotgun (WGS) entry which is preliminary data.</text>
</comment>
<evidence type="ECO:0000313" key="4">
    <source>
        <dbReference type="Proteomes" id="UP000758603"/>
    </source>
</evidence>
<proteinExistence type="predicted"/>
<organism evidence="3 4">
    <name type="scientific">Truncatella angustata</name>
    <dbReference type="NCBI Taxonomy" id="152316"/>
    <lineage>
        <taxon>Eukaryota</taxon>
        <taxon>Fungi</taxon>
        <taxon>Dikarya</taxon>
        <taxon>Ascomycota</taxon>
        <taxon>Pezizomycotina</taxon>
        <taxon>Sordariomycetes</taxon>
        <taxon>Xylariomycetidae</taxon>
        <taxon>Amphisphaeriales</taxon>
        <taxon>Sporocadaceae</taxon>
        <taxon>Truncatella</taxon>
    </lineage>
</organism>
<dbReference type="InterPro" id="IPR057684">
    <property type="entry name" value="DUF7924"/>
</dbReference>
<dbReference type="GeneID" id="70128336"/>
<dbReference type="Pfam" id="PF25545">
    <property type="entry name" value="DUF7924"/>
    <property type="match status" value="1"/>
</dbReference>
<protein>
    <recommendedName>
        <fullName evidence="2">DUF7924 domain-containing protein</fullName>
    </recommendedName>
</protein>